<dbReference type="AlphaFoldDB" id="A0A1G9VVR6"/>
<protein>
    <submittedName>
        <fullName evidence="2">SOUL heme-binding protein</fullName>
    </submittedName>
</protein>
<dbReference type="PANTHER" id="PTHR11220">
    <property type="entry name" value="HEME-BINDING PROTEIN-RELATED"/>
    <property type="match status" value="1"/>
</dbReference>
<evidence type="ECO:0000313" key="2">
    <source>
        <dbReference type="EMBL" id="SDM76349.1"/>
    </source>
</evidence>
<evidence type="ECO:0000256" key="1">
    <source>
        <dbReference type="SAM" id="SignalP"/>
    </source>
</evidence>
<dbReference type="Gene3D" id="3.20.80.10">
    <property type="entry name" value="Regulatory factor, effector binding domain"/>
    <property type="match status" value="1"/>
</dbReference>
<organism evidence="2 3">
    <name type="scientific">Maricaulis salignorans</name>
    <dbReference type="NCBI Taxonomy" id="144026"/>
    <lineage>
        <taxon>Bacteria</taxon>
        <taxon>Pseudomonadati</taxon>
        <taxon>Pseudomonadota</taxon>
        <taxon>Alphaproteobacteria</taxon>
        <taxon>Maricaulales</taxon>
        <taxon>Maricaulaceae</taxon>
        <taxon>Maricaulis</taxon>
    </lineage>
</organism>
<evidence type="ECO:0000313" key="3">
    <source>
        <dbReference type="Proteomes" id="UP000199759"/>
    </source>
</evidence>
<reference evidence="2 3" key="1">
    <citation type="submission" date="2016-10" db="EMBL/GenBank/DDBJ databases">
        <authorList>
            <person name="de Groot N.N."/>
        </authorList>
    </citation>
    <scope>NUCLEOTIDE SEQUENCE [LARGE SCALE GENOMIC DNA]</scope>
    <source>
        <strain evidence="2 3">DSM 16077</strain>
    </source>
</reference>
<dbReference type="SUPFAM" id="SSF55136">
    <property type="entry name" value="Probable bacterial effector-binding domain"/>
    <property type="match status" value="1"/>
</dbReference>
<dbReference type="Proteomes" id="UP000199759">
    <property type="component" value="Unassembled WGS sequence"/>
</dbReference>
<proteinExistence type="predicted"/>
<dbReference type="PANTHER" id="PTHR11220:SF58">
    <property type="entry name" value="SOUL HEME-BINDING FAMILY PROTEIN"/>
    <property type="match status" value="1"/>
</dbReference>
<feature type="chain" id="PRO_5011540973" evidence="1">
    <location>
        <begin position="21"/>
        <end position="210"/>
    </location>
</feature>
<dbReference type="EMBL" id="FNHG01000021">
    <property type="protein sequence ID" value="SDM76349.1"/>
    <property type="molecule type" value="Genomic_DNA"/>
</dbReference>
<dbReference type="InterPro" id="IPR006917">
    <property type="entry name" value="SOUL_heme-bd"/>
</dbReference>
<keyword evidence="1" id="KW-0732">Signal</keyword>
<dbReference type="Pfam" id="PF04832">
    <property type="entry name" value="SOUL"/>
    <property type="match status" value="1"/>
</dbReference>
<dbReference type="STRING" id="144026.SAMN04488568_12122"/>
<feature type="signal peptide" evidence="1">
    <location>
        <begin position="1"/>
        <end position="20"/>
    </location>
</feature>
<dbReference type="InterPro" id="IPR011256">
    <property type="entry name" value="Reg_factor_effector_dom_sf"/>
</dbReference>
<accession>A0A1G9VVR6</accession>
<keyword evidence="3" id="KW-1185">Reference proteome</keyword>
<sequence length="210" mass="23152">MRYLMISALMSLGTASAASAADEPAHTVIRSEGAIEIRDYESVIEAHVEVEGDRRGAVNAGFRPLAGYIFGGNQSRDQDGAEEIAMTTPVIQSASQRIAMTTPVTQAAAEDGVWRVAFIMPAQWTMETLPVPDNAEVRLVEVPARRMAAIRFSGRARDADMAEKQAELLEFLAANAYRVIGEPQYAYYDPPWTLGPFRRNEIMIEVERSD</sequence>
<name>A0A1G9VVR6_9PROT</name>
<gene>
    <name evidence="2" type="ORF">SAMN04488568_12122</name>
</gene>